<dbReference type="Proteomes" id="UP001501207">
    <property type="component" value="Unassembled WGS sequence"/>
</dbReference>
<evidence type="ECO:0000313" key="3">
    <source>
        <dbReference type="Proteomes" id="UP001501207"/>
    </source>
</evidence>
<evidence type="ECO:0000313" key="2">
    <source>
        <dbReference type="EMBL" id="GAA4318095.1"/>
    </source>
</evidence>
<dbReference type="EMBL" id="BAABFN010000021">
    <property type="protein sequence ID" value="GAA4318095.1"/>
    <property type="molecule type" value="Genomic_DNA"/>
</dbReference>
<protein>
    <recommendedName>
        <fullName evidence="1">HTH cro/C1-type domain-containing protein</fullName>
    </recommendedName>
</protein>
<feature type="domain" description="HTH cro/C1-type" evidence="1">
    <location>
        <begin position="62"/>
        <end position="116"/>
    </location>
</feature>
<dbReference type="Pfam" id="PF01381">
    <property type="entry name" value="HTH_3"/>
    <property type="match status" value="1"/>
</dbReference>
<dbReference type="CDD" id="cd00093">
    <property type="entry name" value="HTH_XRE"/>
    <property type="match status" value="1"/>
</dbReference>
<name>A0ABP8G6H7_9BACT</name>
<evidence type="ECO:0000259" key="1">
    <source>
        <dbReference type="PROSITE" id="PS50943"/>
    </source>
</evidence>
<comment type="caution">
    <text evidence="2">The sequence shown here is derived from an EMBL/GenBank/DDBJ whole genome shotgun (WGS) entry which is preliminary data.</text>
</comment>
<dbReference type="Gene3D" id="1.10.260.40">
    <property type="entry name" value="lambda repressor-like DNA-binding domains"/>
    <property type="match status" value="1"/>
</dbReference>
<reference evidence="3" key="1">
    <citation type="journal article" date="2019" name="Int. J. Syst. Evol. Microbiol.">
        <title>The Global Catalogue of Microorganisms (GCM) 10K type strain sequencing project: providing services to taxonomists for standard genome sequencing and annotation.</title>
        <authorList>
            <consortium name="The Broad Institute Genomics Platform"/>
            <consortium name="The Broad Institute Genome Sequencing Center for Infectious Disease"/>
            <person name="Wu L."/>
            <person name="Ma J."/>
        </authorList>
    </citation>
    <scope>NUCLEOTIDE SEQUENCE [LARGE SCALE GENOMIC DNA]</scope>
    <source>
        <strain evidence="3">JCM 17664</strain>
    </source>
</reference>
<gene>
    <name evidence="2" type="ORF">GCM10023143_30580</name>
</gene>
<sequence length="120" mass="13670">MKISSNRQYHTALAKIEAFIEKGFGNLTATETEQLRVISLAVEAYEKEKYPMPVTTTIASILEEYMYENKLNKGQLSQILEVPNSTLSEIINGKRKLNLRIVKKLHQKLNIDGNFLLETA</sequence>
<organism evidence="2 3">
    <name type="scientific">Compostibacter hankyongensis</name>
    <dbReference type="NCBI Taxonomy" id="1007089"/>
    <lineage>
        <taxon>Bacteria</taxon>
        <taxon>Pseudomonadati</taxon>
        <taxon>Bacteroidota</taxon>
        <taxon>Chitinophagia</taxon>
        <taxon>Chitinophagales</taxon>
        <taxon>Chitinophagaceae</taxon>
        <taxon>Compostibacter</taxon>
    </lineage>
</organism>
<dbReference type="SMART" id="SM00530">
    <property type="entry name" value="HTH_XRE"/>
    <property type="match status" value="1"/>
</dbReference>
<dbReference type="RefSeq" id="WP_344980934.1">
    <property type="nucleotide sequence ID" value="NZ_BAABFN010000021.1"/>
</dbReference>
<dbReference type="SUPFAM" id="SSF47413">
    <property type="entry name" value="lambda repressor-like DNA-binding domains"/>
    <property type="match status" value="1"/>
</dbReference>
<dbReference type="PROSITE" id="PS50943">
    <property type="entry name" value="HTH_CROC1"/>
    <property type="match status" value="1"/>
</dbReference>
<dbReference type="InterPro" id="IPR010982">
    <property type="entry name" value="Lambda_DNA-bd_dom_sf"/>
</dbReference>
<accession>A0ABP8G6H7</accession>
<dbReference type="InterPro" id="IPR001387">
    <property type="entry name" value="Cro/C1-type_HTH"/>
</dbReference>
<proteinExistence type="predicted"/>
<keyword evidence="3" id="KW-1185">Reference proteome</keyword>